<dbReference type="InterPro" id="IPR039299">
    <property type="entry name" value="SEOA"/>
</dbReference>
<reference evidence="1 2" key="1">
    <citation type="journal article" date="2021" name="Nat. Plants">
        <title>The Taxus genome provides insights into paclitaxel biosynthesis.</title>
        <authorList>
            <person name="Xiong X."/>
            <person name="Gou J."/>
            <person name="Liao Q."/>
            <person name="Li Y."/>
            <person name="Zhou Q."/>
            <person name="Bi G."/>
            <person name="Li C."/>
            <person name="Du R."/>
            <person name="Wang X."/>
            <person name="Sun T."/>
            <person name="Guo L."/>
            <person name="Liang H."/>
            <person name="Lu P."/>
            <person name="Wu Y."/>
            <person name="Zhang Z."/>
            <person name="Ro D.K."/>
            <person name="Shang Y."/>
            <person name="Huang S."/>
            <person name="Yan J."/>
        </authorList>
    </citation>
    <scope>NUCLEOTIDE SEQUENCE [LARGE SCALE GENOMIC DNA]</scope>
    <source>
        <strain evidence="1">Ta-2019</strain>
    </source>
</reference>
<evidence type="ECO:0000313" key="1">
    <source>
        <dbReference type="EMBL" id="KAH9289706.1"/>
    </source>
</evidence>
<feature type="non-terminal residue" evidence="1">
    <location>
        <position position="1"/>
    </location>
</feature>
<dbReference type="GO" id="GO:0010088">
    <property type="term" value="P:phloem development"/>
    <property type="evidence" value="ECO:0007669"/>
    <property type="project" value="InterPro"/>
</dbReference>
<organism evidence="1 2">
    <name type="scientific">Taxus chinensis</name>
    <name type="common">Chinese yew</name>
    <name type="synonym">Taxus wallichiana var. chinensis</name>
    <dbReference type="NCBI Taxonomy" id="29808"/>
    <lineage>
        <taxon>Eukaryota</taxon>
        <taxon>Viridiplantae</taxon>
        <taxon>Streptophyta</taxon>
        <taxon>Embryophyta</taxon>
        <taxon>Tracheophyta</taxon>
        <taxon>Spermatophyta</taxon>
        <taxon>Pinopsida</taxon>
        <taxon>Pinidae</taxon>
        <taxon>Conifers II</taxon>
        <taxon>Cupressales</taxon>
        <taxon>Taxaceae</taxon>
        <taxon>Taxus</taxon>
    </lineage>
</organism>
<feature type="non-terminal residue" evidence="1">
    <location>
        <position position="257"/>
    </location>
</feature>
<evidence type="ECO:0000313" key="2">
    <source>
        <dbReference type="Proteomes" id="UP000824469"/>
    </source>
</evidence>
<keyword evidence="2" id="KW-1185">Reference proteome</keyword>
<comment type="caution">
    <text evidence="1">The sequence shown here is derived from an EMBL/GenBank/DDBJ whole genome shotgun (WGS) entry which is preliminary data.</text>
</comment>
<sequence length="257" mass="29564">DNHQRPFPSSSLVQPHTTRILIIDPYHGLSSSLREILVKRVEQVECNSKMFQIIYIGRLDFDALPSELAARIVACTPPSFCQKLGAHFRGQISVFRSTVGLEANGMKCSSAWEDISWIEDEVEFLSRTPRESNIELLTTLLVTEKTDYILFNKNQQVKVADLQGKVILLLTARLGTSEMWTSALKDVYFQMQKMHVEVVWTPKVDYWRSTWEEYERAAANAPWPMVRDTWSMNDQLKRLIDNSWTPVEVLVVDGKGR</sequence>
<dbReference type="EMBL" id="JAHRHJ020003813">
    <property type="protein sequence ID" value="KAH9289706.1"/>
    <property type="molecule type" value="Genomic_DNA"/>
</dbReference>
<dbReference type="Proteomes" id="UP000824469">
    <property type="component" value="Unassembled WGS sequence"/>
</dbReference>
<gene>
    <name evidence="1" type="ORF">KI387_033823</name>
</gene>
<name>A0AA38F590_TAXCH</name>
<dbReference type="PANTHER" id="PTHR33232">
    <property type="entry name" value="PROTEIN SIEVE ELEMENT OCCLUSION B-LIKE"/>
    <property type="match status" value="1"/>
</dbReference>
<dbReference type="PANTHER" id="PTHR33232:SF20">
    <property type="entry name" value="PROTEIN SIEVE ELEMENT OCCLUSION B-LIKE"/>
    <property type="match status" value="1"/>
</dbReference>
<protein>
    <submittedName>
        <fullName evidence="1">Uncharacterized protein</fullName>
    </submittedName>
</protein>
<accession>A0AA38F590</accession>
<dbReference type="AlphaFoldDB" id="A0AA38F590"/>
<proteinExistence type="predicted"/>